<feature type="signal peptide" evidence="2">
    <location>
        <begin position="1"/>
        <end position="21"/>
    </location>
</feature>
<sequence length="119" mass="12945">MKSFPIILLIAASALPSLVRSQDMCCQKEGCPGCRCRAKKVSLEGFETLRKPENGYCGYSETQPKTSEDAPDHTTGTPGTSEDTMNYSPGEPGTDEPELINEPAGFPSMDCNLCKIRYC</sequence>
<evidence type="ECO:0000313" key="4">
    <source>
        <dbReference type="Proteomes" id="UP000770717"/>
    </source>
</evidence>
<dbReference type="EMBL" id="WNTK01000274">
    <property type="protein sequence ID" value="KAG9470490.1"/>
    <property type="molecule type" value="Genomic_DNA"/>
</dbReference>
<evidence type="ECO:0000313" key="3">
    <source>
        <dbReference type="EMBL" id="KAG9470490.1"/>
    </source>
</evidence>
<protein>
    <recommendedName>
        <fullName evidence="5">Secreted protein</fullName>
    </recommendedName>
</protein>
<feature type="region of interest" description="Disordered" evidence="1">
    <location>
        <begin position="56"/>
        <end position="107"/>
    </location>
</feature>
<dbReference type="AlphaFoldDB" id="A0A8J6EKA2"/>
<evidence type="ECO:0000256" key="1">
    <source>
        <dbReference type="SAM" id="MobiDB-lite"/>
    </source>
</evidence>
<gene>
    <name evidence="3" type="ORF">GDO78_017640</name>
</gene>
<feature type="compositionally biased region" description="Polar residues" evidence="1">
    <location>
        <begin position="74"/>
        <end position="87"/>
    </location>
</feature>
<feature type="chain" id="PRO_5035241199" description="Secreted protein" evidence="2">
    <location>
        <begin position="22"/>
        <end position="119"/>
    </location>
</feature>
<evidence type="ECO:0000256" key="2">
    <source>
        <dbReference type="SAM" id="SignalP"/>
    </source>
</evidence>
<organism evidence="3 4">
    <name type="scientific">Eleutherodactylus coqui</name>
    <name type="common">Puerto Rican coqui</name>
    <dbReference type="NCBI Taxonomy" id="57060"/>
    <lineage>
        <taxon>Eukaryota</taxon>
        <taxon>Metazoa</taxon>
        <taxon>Chordata</taxon>
        <taxon>Craniata</taxon>
        <taxon>Vertebrata</taxon>
        <taxon>Euteleostomi</taxon>
        <taxon>Amphibia</taxon>
        <taxon>Batrachia</taxon>
        <taxon>Anura</taxon>
        <taxon>Neobatrachia</taxon>
        <taxon>Hyloidea</taxon>
        <taxon>Eleutherodactylidae</taxon>
        <taxon>Eleutherodactylinae</taxon>
        <taxon>Eleutherodactylus</taxon>
        <taxon>Eleutherodactylus</taxon>
    </lineage>
</organism>
<comment type="caution">
    <text evidence="3">The sequence shown here is derived from an EMBL/GenBank/DDBJ whole genome shotgun (WGS) entry which is preliminary data.</text>
</comment>
<accession>A0A8J6EKA2</accession>
<dbReference type="Proteomes" id="UP000770717">
    <property type="component" value="Unassembled WGS sequence"/>
</dbReference>
<evidence type="ECO:0008006" key="5">
    <source>
        <dbReference type="Google" id="ProtNLM"/>
    </source>
</evidence>
<name>A0A8J6EKA2_ELECQ</name>
<reference evidence="3" key="1">
    <citation type="thesis" date="2020" institute="ProQuest LLC" country="789 East Eisenhower Parkway, Ann Arbor, MI, USA">
        <title>Comparative Genomics and Chromosome Evolution.</title>
        <authorList>
            <person name="Mudd A.B."/>
        </authorList>
    </citation>
    <scope>NUCLEOTIDE SEQUENCE</scope>
    <source>
        <strain evidence="3">HN-11 Male</strain>
        <tissue evidence="3">Kidney and liver</tissue>
    </source>
</reference>
<proteinExistence type="predicted"/>
<keyword evidence="2" id="KW-0732">Signal</keyword>
<keyword evidence="4" id="KW-1185">Reference proteome</keyword>